<keyword evidence="6 13" id="KW-0378">Hydrolase</keyword>
<dbReference type="EC" id="3.4.21.88" evidence="13"/>
<keyword evidence="8 13" id="KW-0805">Transcription regulation</keyword>
<evidence type="ECO:0000256" key="1">
    <source>
        <dbReference type="ARBA" id="ARBA00007484"/>
    </source>
</evidence>
<dbReference type="PANTHER" id="PTHR33516">
    <property type="entry name" value="LEXA REPRESSOR"/>
    <property type="match status" value="1"/>
</dbReference>
<dbReference type="SUPFAM" id="SSF51306">
    <property type="entry name" value="LexA/Signal peptidase"/>
    <property type="match status" value="1"/>
</dbReference>
<organism evidence="17 18">
    <name type="scientific">Pelistega ratti</name>
    <dbReference type="NCBI Taxonomy" id="2652177"/>
    <lineage>
        <taxon>Bacteria</taxon>
        <taxon>Pseudomonadati</taxon>
        <taxon>Pseudomonadota</taxon>
        <taxon>Betaproteobacteria</taxon>
        <taxon>Burkholderiales</taxon>
        <taxon>Alcaligenaceae</taxon>
        <taxon>Pelistega</taxon>
    </lineage>
</organism>
<evidence type="ECO:0000256" key="10">
    <source>
        <dbReference type="ARBA" id="ARBA00023163"/>
    </source>
</evidence>
<evidence type="ECO:0000256" key="6">
    <source>
        <dbReference type="ARBA" id="ARBA00022801"/>
    </source>
</evidence>
<feature type="active site" description="For autocatalytic cleavage activity" evidence="13">
    <location>
        <position position="206"/>
    </location>
</feature>
<evidence type="ECO:0000256" key="4">
    <source>
        <dbReference type="ARBA" id="ARBA00022705"/>
    </source>
</evidence>
<comment type="caution">
    <text evidence="17">The sequence shown here is derived from an EMBL/GenBank/DDBJ whole genome shotgun (WGS) entry which is preliminary data.</text>
</comment>
<dbReference type="InterPro" id="IPR036388">
    <property type="entry name" value="WH-like_DNA-bd_sf"/>
</dbReference>
<evidence type="ECO:0000256" key="13">
    <source>
        <dbReference type="HAMAP-Rule" id="MF_00015"/>
    </source>
</evidence>
<name>A0A6L9Y5W1_9BURK</name>
<keyword evidence="7 13" id="KW-0068">Autocatalytic cleavage</keyword>
<comment type="function">
    <text evidence="13">Represses a number of genes involved in the response to DNA damage (SOS response), including recA and lexA. In the presence of single-stranded DNA, RecA interacts with LexA causing an autocatalytic cleavage which disrupts the DNA-binding part of LexA, leading to derepression of the SOS regulon and eventually DNA repair.</text>
</comment>
<keyword evidence="12 13" id="KW-0742">SOS response</keyword>
<dbReference type="EMBL" id="JAAGYR010000008">
    <property type="protein sequence ID" value="NEN75761.1"/>
    <property type="molecule type" value="Genomic_DNA"/>
</dbReference>
<keyword evidence="5 13" id="KW-0227">DNA damage</keyword>
<dbReference type="GO" id="GO:0004252">
    <property type="term" value="F:serine-type endopeptidase activity"/>
    <property type="evidence" value="ECO:0007669"/>
    <property type="project" value="UniProtKB-UniRule"/>
</dbReference>
<dbReference type="InterPro" id="IPR036390">
    <property type="entry name" value="WH_DNA-bd_sf"/>
</dbReference>
<accession>A0A6L9Y5W1</accession>
<proteinExistence type="inferred from homology"/>
<evidence type="ECO:0000256" key="2">
    <source>
        <dbReference type="ARBA" id="ARBA00011738"/>
    </source>
</evidence>
<keyword evidence="3 13" id="KW-0678">Repressor</keyword>
<evidence type="ECO:0000313" key="18">
    <source>
        <dbReference type="Proteomes" id="UP000477651"/>
    </source>
</evidence>
<evidence type="ECO:0000256" key="5">
    <source>
        <dbReference type="ARBA" id="ARBA00022763"/>
    </source>
</evidence>
<dbReference type="CDD" id="cd06529">
    <property type="entry name" value="S24_LexA-like"/>
    <property type="match status" value="1"/>
</dbReference>
<dbReference type="Pfam" id="PF01726">
    <property type="entry name" value="LexA_DNA_bind"/>
    <property type="match status" value="1"/>
</dbReference>
<dbReference type="InterPro" id="IPR050077">
    <property type="entry name" value="LexA_repressor"/>
</dbReference>
<keyword evidence="4 13" id="KW-0235">DNA replication</keyword>
<dbReference type="NCBIfam" id="TIGR00498">
    <property type="entry name" value="lexA"/>
    <property type="match status" value="1"/>
</dbReference>
<evidence type="ECO:0000256" key="7">
    <source>
        <dbReference type="ARBA" id="ARBA00022813"/>
    </source>
</evidence>
<dbReference type="PANTHER" id="PTHR33516:SF2">
    <property type="entry name" value="LEXA REPRESSOR-RELATED"/>
    <property type="match status" value="1"/>
</dbReference>
<dbReference type="PRINTS" id="PR00726">
    <property type="entry name" value="LEXASERPTASE"/>
</dbReference>
<dbReference type="InterPro" id="IPR006200">
    <property type="entry name" value="LexA"/>
</dbReference>
<dbReference type="FunFam" id="1.10.10.10:FF:000009">
    <property type="entry name" value="LexA repressor"/>
    <property type="match status" value="1"/>
</dbReference>
<feature type="site" description="Cleavage; by autolysis" evidence="13">
    <location>
        <begin position="134"/>
        <end position="135"/>
    </location>
</feature>
<evidence type="ECO:0000256" key="12">
    <source>
        <dbReference type="ARBA" id="ARBA00023236"/>
    </source>
</evidence>
<evidence type="ECO:0000256" key="3">
    <source>
        <dbReference type="ARBA" id="ARBA00022491"/>
    </source>
</evidence>
<evidence type="ECO:0000259" key="15">
    <source>
        <dbReference type="Pfam" id="PF00717"/>
    </source>
</evidence>
<feature type="domain" description="Peptidase S24/S26A/S26B/S26C" evidence="15">
    <location>
        <begin position="127"/>
        <end position="242"/>
    </location>
</feature>
<dbReference type="HAMAP" id="MF_00015">
    <property type="entry name" value="LexA"/>
    <property type="match status" value="1"/>
</dbReference>
<reference evidence="17 18" key="1">
    <citation type="submission" date="2020-02" db="EMBL/GenBank/DDBJ databases">
        <title>Pelistega sp. NLN82 were isolated from wild rodents of the Hainan Island.</title>
        <authorList>
            <person name="Niu N."/>
            <person name="Zhou J."/>
        </authorList>
    </citation>
    <scope>NUCLEOTIDE SEQUENCE [LARGE SCALE GENOMIC DNA]</scope>
    <source>
        <strain evidence="17 18">NLN82</strain>
    </source>
</reference>
<dbReference type="InterPro" id="IPR039418">
    <property type="entry name" value="LexA-like"/>
</dbReference>
<evidence type="ECO:0000259" key="16">
    <source>
        <dbReference type="Pfam" id="PF01726"/>
    </source>
</evidence>
<dbReference type="GO" id="GO:0009432">
    <property type="term" value="P:SOS response"/>
    <property type="evidence" value="ECO:0007669"/>
    <property type="project" value="UniProtKB-UniRule"/>
</dbReference>
<feature type="DNA-binding region" description="H-T-H motif" evidence="13">
    <location>
        <begin position="29"/>
        <end position="49"/>
    </location>
</feature>
<evidence type="ECO:0000313" key="17">
    <source>
        <dbReference type="EMBL" id="NEN75761.1"/>
    </source>
</evidence>
<keyword evidence="9 13" id="KW-0238">DNA-binding</keyword>
<gene>
    <name evidence="13 17" type="primary">lexA</name>
    <name evidence="17" type="ORF">F9B74_05395</name>
</gene>
<dbReference type="GO" id="GO:0045892">
    <property type="term" value="P:negative regulation of DNA-templated transcription"/>
    <property type="evidence" value="ECO:0007669"/>
    <property type="project" value="UniProtKB-UniRule"/>
</dbReference>
<keyword evidence="11 13" id="KW-0234">DNA repair</keyword>
<dbReference type="InterPro" id="IPR006199">
    <property type="entry name" value="LexA_DNA-bd_dom"/>
</dbReference>
<dbReference type="InterPro" id="IPR015927">
    <property type="entry name" value="Peptidase_S24_S26A/B/C"/>
</dbReference>
<protein>
    <recommendedName>
        <fullName evidence="13">LexA repressor</fullName>
        <ecNumber evidence="13">3.4.21.88</ecNumber>
    </recommendedName>
</protein>
<evidence type="ECO:0000256" key="8">
    <source>
        <dbReference type="ARBA" id="ARBA00023015"/>
    </source>
</evidence>
<evidence type="ECO:0000256" key="11">
    <source>
        <dbReference type="ARBA" id="ARBA00023204"/>
    </source>
</evidence>
<dbReference type="InterPro" id="IPR006197">
    <property type="entry name" value="Peptidase_S24_LexA"/>
</dbReference>
<dbReference type="Pfam" id="PF00717">
    <property type="entry name" value="Peptidase_S24"/>
    <property type="match status" value="1"/>
</dbReference>
<dbReference type="Proteomes" id="UP000477651">
    <property type="component" value="Unassembled WGS sequence"/>
</dbReference>
<keyword evidence="10 13" id="KW-0804">Transcription</keyword>
<evidence type="ECO:0000256" key="9">
    <source>
        <dbReference type="ARBA" id="ARBA00023125"/>
    </source>
</evidence>
<comment type="subunit">
    <text evidence="2 13">Homodimer.</text>
</comment>
<dbReference type="GO" id="GO:0003677">
    <property type="term" value="F:DNA binding"/>
    <property type="evidence" value="ECO:0007669"/>
    <property type="project" value="UniProtKB-UniRule"/>
</dbReference>
<dbReference type="Gene3D" id="1.10.10.10">
    <property type="entry name" value="Winged helix-like DNA-binding domain superfamily/Winged helix DNA-binding domain"/>
    <property type="match status" value="1"/>
</dbReference>
<dbReference type="SUPFAM" id="SSF46785">
    <property type="entry name" value="Winged helix' DNA-binding domain"/>
    <property type="match status" value="1"/>
</dbReference>
<sequence>MSIKLTPRQKEVLNLIQEIIHKTGIPPTRAELAQSLGFKSPNAAEDHIRALHKKGALLLSPGASRGIRLNPDFFENNTVLNQTTPIADKNIPSSEKSTTHHASVRHTLVKTVNKVSDFIKDTRLTLPVIGRVAAGYPIDAIEHQEQALQLDPALFSDQPDYLLKVKGESMKNIGILDGDLLAVKKTSHVRNGQIVIARIEDEVTVKRFQRSGKVIELLPENEDFQPIIVDGSQSFAIEGIAVGLIRSTALH</sequence>
<dbReference type="FunFam" id="2.10.109.10:FF:000001">
    <property type="entry name" value="LexA repressor"/>
    <property type="match status" value="1"/>
</dbReference>
<dbReference type="InterPro" id="IPR036286">
    <property type="entry name" value="LexA/Signal_pep-like_sf"/>
</dbReference>
<feature type="domain" description="LexA repressor DNA-binding" evidence="16">
    <location>
        <begin position="4"/>
        <end position="66"/>
    </location>
</feature>
<dbReference type="RefSeq" id="WP_163764355.1">
    <property type="nucleotide sequence ID" value="NZ_JAAGYR010000008.1"/>
</dbReference>
<evidence type="ECO:0000256" key="14">
    <source>
        <dbReference type="RuleBase" id="RU003991"/>
    </source>
</evidence>
<comment type="similarity">
    <text evidence="1 13 14">Belongs to the peptidase S24 family.</text>
</comment>
<keyword evidence="18" id="KW-1185">Reference proteome</keyword>
<dbReference type="GO" id="GO:0006281">
    <property type="term" value="P:DNA repair"/>
    <property type="evidence" value="ECO:0007669"/>
    <property type="project" value="UniProtKB-UniRule"/>
</dbReference>
<feature type="active site" description="For autocatalytic cleavage activity" evidence="13">
    <location>
        <position position="169"/>
    </location>
</feature>
<dbReference type="GO" id="GO:0006260">
    <property type="term" value="P:DNA replication"/>
    <property type="evidence" value="ECO:0007669"/>
    <property type="project" value="UniProtKB-UniRule"/>
</dbReference>
<dbReference type="Gene3D" id="2.10.109.10">
    <property type="entry name" value="Umud Fragment, subunit A"/>
    <property type="match status" value="1"/>
</dbReference>
<dbReference type="AlphaFoldDB" id="A0A6L9Y5W1"/>
<comment type="catalytic activity">
    <reaction evidence="13">
        <text>Hydrolysis of Ala-|-Gly bond in repressor LexA.</text>
        <dbReference type="EC" id="3.4.21.88"/>
    </reaction>
</comment>
<dbReference type="GO" id="GO:0006508">
    <property type="term" value="P:proteolysis"/>
    <property type="evidence" value="ECO:0007669"/>
    <property type="project" value="InterPro"/>
</dbReference>